<dbReference type="EMBL" id="FLUV01001938">
    <property type="protein sequence ID" value="SBW25673.1"/>
    <property type="molecule type" value="Genomic_DNA"/>
</dbReference>
<organism evidence="1 2">
    <name type="scientific">Candidatus Protofrankia californiensis</name>
    <dbReference type="NCBI Taxonomy" id="1839754"/>
    <lineage>
        <taxon>Bacteria</taxon>
        <taxon>Bacillati</taxon>
        <taxon>Actinomycetota</taxon>
        <taxon>Actinomycetes</taxon>
        <taxon>Frankiales</taxon>
        <taxon>Frankiaceae</taxon>
        <taxon>Protofrankia</taxon>
    </lineage>
</organism>
<gene>
    <name evidence="1" type="ORF">FDG2_4642</name>
</gene>
<sequence length="178" mass="18172">MPADAVLVGPPPQETVEGYLKAARMRLTASAQASEQPDTYAIVAFPGYRTPEQAFGLLQDLRTVRVFFRVPPDGTALSADVRDPLADVRTAFARAADVAAARAAAAGAAGDAGARALAADEAAALGDSCACLYGAVVVAAARQLLTLADTGSVRLVDVAPPGVSGPSAVFVPLRPEQR</sequence>
<evidence type="ECO:0000313" key="2">
    <source>
        <dbReference type="Proteomes" id="UP000199013"/>
    </source>
</evidence>
<accession>A0A1C3P765</accession>
<name>A0A1C3P765_9ACTN</name>
<dbReference type="AlphaFoldDB" id="A0A1C3P765"/>
<dbReference type="Proteomes" id="UP000199013">
    <property type="component" value="Unassembled WGS sequence"/>
</dbReference>
<protein>
    <submittedName>
        <fullName evidence="1">Uncharacterized protein</fullName>
    </submittedName>
</protein>
<proteinExistence type="predicted"/>
<keyword evidence="2" id="KW-1185">Reference proteome</keyword>
<evidence type="ECO:0000313" key="1">
    <source>
        <dbReference type="EMBL" id="SBW25673.1"/>
    </source>
</evidence>
<reference evidence="2" key="1">
    <citation type="submission" date="2016-02" db="EMBL/GenBank/DDBJ databases">
        <authorList>
            <person name="Wibberg D."/>
        </authorList>
    </citation>
    <scope>NUCLEOTIDE SEQUENCE [LARGE SCALE GENOMIC DNA]</scope>
</reference>